<dbReference type="InParanoid" id="A0A0C2XB83"/>
<evidence type="ECO:0000313" key="1">
    <source>
        <dbReference type="EMBL" id="KIL66083.1"/>
    </source>
</evidence>
<dbReference type="OrthoDB" id="406156at2759"/>
<dbReference type="EMBL" id="KN818238">
    <property type="protein sequence ID" value="KIL66083.1"/>
    <property type="molecule type" value="Genomic_DNA"/>
</dbReference>
<proteinExistence type="predicted"/>
<dbReference type="Proteomes" id="UP000054549">
    <property type="component" value="Unassembled WGS sequence"/>
</dbReference>
<protein>
    <submittedName>
        <fullName evidence="1">Uncharacterized protein</fullName>
    </submittedName>
</protein>
<evidence type="ECO:0000313" key="2">
    <source>
        <dbReference type="Proteomes" id="UP000054549"/>
    </source>
</evidence>
<name>A0A0C2XB83_AMAMK</name>
<gene>
    <name evidence="1" type="ORF">M378DRAFT_161311</name>
</gene>
<sequence>MRLGVFYFCMCNDNVKLVPFSRSPVLQSVGINKRFDDVDAPTMEQWRKRRTVLMTKVVSSATNVEEEYINGVSTNKALQLTCVLLMNRQNLAIGSTKLWYKV</sequence>
<keyword evidence="2" id="KW-1185">Reference proteome</keyword>
<reference evidence="1 2" key="1">
    <citation type="submission" date="2014-04" db="EMBL/GenBank/DDBJ databases">
        <title>Evolutionary Origins and Diversification of the Mycorrhizal Mutualists.</title>
        <authorList>
            <consortium name="DOE Joint Genome Institute"/>
            <consortium name="Mycorrhizal Genomics Consortium"/>
            <person name="Kohler A."/>
            <person name="Kuo A."/>
            <person name="Nagy L.G."/>
            <person name="Floudas D."/>
            <person name="Copeland A."/>
            <person name="Barry K.W."/>
            <person name="Cichocki N."/>
            <person name="Veneault-Fourrey C."/>
            <person name="LaButti K."/>
            <person name="Lindquist E.A."/>
            <person name="Lipzen A."/>
            <person name="Lundell T."/>
            <person name="Morin E."/>
            <person name="Murat C."/>
            <person name="Riley R."/>
            <person name="Ohm R."/>
            <person name="Sun H."/>
            <person name="Tunlid A."/>
            <person name="Henrissat B."/>
            <person name="Grigoriev I.V."/>
            <person name="Hibbett D.S."/>
            <person name="Martin F."/>
        </authorList>
    </citation>
    <scope>NUCLEOTIDE SEQUENCE [LARGE SCALE GENOMIC DNA]</scope>
    <source>
        <strain evidence="1 2">Koide BX008</strain>
    </source>
</reference>
<dbReference type="HOGENOM" id="CLU_2276765_0_0_1"/>
<accession>A0A0C2XB83</accession>
<dbReference type="AlphaFoldDB" id="A0A0C2XB83"/>
<dbReference type="STRING" id="946122.A0A0C2XB83"/>
<organism evidence="1 2">
    <name type="scientific">Amanita muscaria (strain Koide BX008)</name>
    <dbReference type="NCBI Taxonomy" id="946122"/>
    <lineage>
        <taxon>Eukaryota</taxon>
        <taxon>Fungi</taxon>
        <taxon>Dikarya</taxon>
        <taxon>Basidiomycota</taxon>
        <taxon>Agaricomycotina</taxon>
        <taxon>Agaricomycetes</taxon>
        <taxon>Agaricomycetidae</taxon>
        <taxon>Agaricales</taxon>
        <taxon>Pluteineae</taxon>
        <taxon>Amanitaceae</taxon>
        <taxon>Amanita</taxon>
    </lineage>
</organism>